<dbReference type="InterPro" id="IPR017850">
    <property type="entry name" value="Alkaline_phosphatase_core_sf"/>
</dbReference>
<keyword evidence="11" id="KW-1185">Reference proteome</keyword>
<evidence type="ECO:0000259" key="9">
    <source>
        <dbReference type="Pfam" id="PF00884"/>
    </source>
</evidence>
<accession>A0A2V1IZ07</accession>
<dbReference type="GO" id="GO:0046872">
    <property type="term" value="F:metal ion binding"/>
    <property type="evidence" value="ECO:0007669"/>
    <property type="project" value="UniProtKB-KW"/>
</dbReference>
<dbReference type="InterPro" id="IPR000917">
    <property type="entry name" value="Sulfatase_N"/>
</dbReference>
<comment type="caution">
    <text evidence="10">The sequence shown here is derived from an EMBL/GenBank/DDBJ whole genome shotgun (WGS) entry which is preliminary data.</text>
</comment>
<keyword evidence="4 8" id="KW-0732">Signal</keyword>
<feature type="chain" id="PRO_5016144487" evidence="8">
    <location>
        <begin position="18"/>
        <end position="513"/>
    </location>
</feature>
<dbReference type="AlphaFoldDB" id="A0A2V1IZ07"/>
<dbReference type="RefSeq" id="WP_107035895.1">
    <property type="nucleotide sequence ID" value="NZ_CAONGC010000004.1"/>
</dbReference>
<gene>
    <name evidence="10" type="ORF">C5O25_06335</name>
</gene>
<dbReference type="InterPro" id="IPR024607">
    <property type="entry name" value="Sulfatase_CS"/>
</dbReference>
<name>A0A2V1IZ07_9BACT</name>
<evidence type="ECO:0000313" key="11">
    <source>
        <dbReference type="Proteomes" id="UP000244925"/>
    </source>
</evidence>
<proteinExistence type="inferred from homology"/>
<dbReference type="PROSITE" id="PS00523">
    <property type="entry name" value="SULFATASE_1"/>
    <property type="match status" value="1"/>
</dbReference>
<evidence type="ECO:0000256" key="1">
    <source>
        <dbReference type="ARBA" id="ARBA00001913"/>
    </source>
</evidence>
<protein>
    <submittedName>
        <fullName evidence="10">Sulfatase</fullName>
    </submittedName>
</protein>
<dbReference type="PANTHER" id="PTHR42693">
    <property type="entry name" value="ARYLSULFATASE FAMILY MEMBER"/>
    <property type="match status" value="1"/>
</dbReference>
<keyword evidence="5" id="KW-0378">Hydrolase</keyword>
<evidence type="ECO:0000256" key="7">
    <source>
        <dbReference type="PIRSR" id="PIRSR600917-52"/>
    </source>
</evidence>
<dbReference type="InterPro" id="IPR050738">
    <property type="entry name" value="Sulfatase"/>
</dbReference>
<feature type="signal peptide" evidence="8">
    <location>
        <begin position="1"/>
        <end position="17"/>
    </location>
</feature>
<organism evidence="10 11">
    <name type="scientific">Paramuribaculum intestinale</name>
    <dbReference type="NCBI Taxonomy" id="2094151"/>
    <lineage>
        <taxon>Bacteria</taxon>
        <taxon>Pseudomonadati</taxon>
        <taxon>Bacteroidota</taxon>
        <taxon>Bacteroidia</taxon>
        <taxon>Bacteroidales</taxon>
        <taxon>Muribaculaceae</taxon>
        <taxon>Paramuribaculum</taxon>
    </lineage>
</organism>
<keyword evidence="3" id="KW-0479">Metal-binding</keyword>
<evidence type="ECO:0000256" key="4">
    <source>
        <dbReference type="ARBA" id="ARBA00022729"/>
    </source>
</evidence>
<evidence type="ECO:0000256" key="3">
    <source>
        <dbReference type="ARBA" id="ARBA00022723"/>
    </source>
</evidence>
<feature type="domain" description="Sulfatase N-terminal" evidence="9">
    <location>
        <begin position="25"/>
        <end position="385"/>
    </location>
</feature>
<dbReference type="SUPFAM" id="SSF53649">
    <property type="entry name" value="Alkaline phosphatase-like"/>
    <property type="match status" value="1"/>
</dbReference>
<comment type="cofactor">
    <cofactor evidence="1">
        <name>Ca(2+)</name>
        <dbReference type="ChEBI" id="CHEBI:29108"/>
    </cofactor>
</comment>
<dbReference type="PANTHER" id="PTHR42693:SF42">
    <property type="entry name" value="ARYLSULFATASE G"/>
    <property type="match status" value="1"/>
</dbReference>
<comment type="PTM">
    <text evidence="7">The conversion to 3-oxoalanine (also known as C-formylglycine, FGly), of a serine or cysteine residue in prokaryotes and of a cysteine residue in eukaryotes, is critical for catalytic activity.</text>
</comment>
<comment type="similarity">
    <text evidence="2">Belongs to the sulfatase family.</text>
</comment>
<dbReference type="Proteomes" id="UP000244925">
    <property type="component" value="Unassembled WGS sequence"/>
</dbReference>
<dbReference type="Gene3D" id="3.30.1120.10">
    <property type="match status" value="1"/>
</dbReference>
<evidence type="ECO:0000256" key="2">
    <source>
        <dbReference type="ARBA" id="ARBA00008779"/>
    </source>
</evidence>
<dbReference type="CDD" id="cd16144">
    <property type="entry name" value="ARS_like"/>
    <property type="match status" value="1"/>
</dbReference>
<evidence type="ECO:0000256" key="5">
    <source>
        <dbReference type="ARBA" id="ARBA00022801"/>
    </source>
</evidence>
<dbReference type="Gene3D" id="3.40.720.10">
    <property type="entry name" value="Alkaline Phosphatase, subunit A"/>
    <property type="match status" value="1"/>
</dbReference>
<dbReference type="GO" id="GO:0004065">
    <property type="term" value="F:arylsulfatase activity"/>
    <property type="evidence" value="ECO:0007669"/>
    <property type="project" value="TreeGrafter"/>
</dbReference>
<evidence type="ECO:0000256" key="8">
    <source>
        <dbReference type="SAM" id="SignalP"/>
    </source>
</evidence>
<dbReference type="EMBL" id="PUBV01000010">
    <property type="protein sequence ID" value="PWB07749.1"/>
    <property type="molecule type" value="Genomic_DNA"/>
</dbReference>
<reference evidence="11" key="1">
    <citation type="submission" date="2018-02" db="EMBL/GenBank/DDBJ databases">
        <authorList>
            <person name="Clavel T."/>
            <person name="Strowig T."/>
        </authorList>
    </citation>
    <scope>NUCLEOTIDE SEQUENCE [LARGE SCALE GENOMIC DNA]</scope>
    <source>
        <strain evidence="11">DSM 100764</strain>
    </source>
</reference>
<keyword evidence="6" id="KW-0106">Calcium</keyword>
<sequence length="513" mass="57075">MRYITPAMIASASVALAATDTPKQPNIVLFLVDDMGWQDTSVPFGPDTTAYNRTFHTPAMERLAASGMKFTQAYACSVSSPSRCSLFTGANAARHRVTNWTYARDESTDGVGPNDSIVPPEWNINGVQRVPGIPRSYVGPSFVDELRDAGYHTIHVGKLHLGSTRTPGEYPYNWGFDVNVAGGPNGGLATYLSEKNYGHDENGRRTSRFAIEGLEKYWGSGTFVTEALTQEALKELDRARDYGTPWFLYMSHYAVHVPIDRDMRFYQSYVDRGYSPKEAAYASLVEGMDKSLGDILDWLDKTGEADNTIVIFMSDNGGLGAHGGWRDGAQHTQNAPLRSGKCSLLEGGIREPMIVRWPGRTEPGSVQPRYVMIEDFYPSIMEMAGLSADSIRPDGKRIDGISFVPLIDGTSDPSAHRPLYWNFPNHWGVEGPGINFNTAIRLDDHKLIYNYVTGEKELYDVGHDITESHNLADERKDLTDELSRRLGTYLRSVDAQRPTLRSTGKPLPWPDER</sequence>
<feature type="modified residue" description="3-oxoalanine (Ser)" evidence="7">
    <location>
        <position position="79"/>
    </location>
</feature>
<evidence type="ECO:0000313" key="10">
    <source>
        <dbReference type="EMBL" id="PWB07749.1"/>
    </source>
</evidence>
<dbReference type="Pfam" id="PF00884">
    <property type="entry name" value="Sulfatase"/>
    <property type="match status" value="1"/>
</dbReference>
<evidence type="ECO:0000256" key="6">
    <source>
        <dbReference type="ARBA" id="ARBA00022837"/>
    </source>
</evidence>